<sequence length="101" mass="11981">MALYNDHTAMQSYSTDVPLERNISTEDPKFDKLTLALGARILARCQLEFEFAIEHKLEMKPLSQLRDWLRRLKVDASNFEKFEEDLLVLLIKNQKYLFIFN</sequence>
<keyword evidence="2" id="KW-1185">Reference proteome</keyword>
<comment type="caution">
    <text evidence="1">The sequence shown here is derived from an EMBL/GenBank/DDBJ whole genome shotgun (WGS) entry which is preliminary data.</text>
</comment>
<dbReference type="EMBL" id="PDUG01000005">
    <property type="protein sequence ID" value="PIC30053.1"/>
    <property type="molecule type" value="Genomic_DNA"/>
</dbReference>
<dbReference type="Proteomes" id="UP000230233">
    <property type="component" value="Chromosome V"/>
</dbReference>
<evidence type="ECO:0000313" key="1">
    <source>
        <dbReference type="EMBL" id="PIC30053.1"/>
    </source>
</evidence>
<name>A0A2G5TS28_9PELO</name>
<dbReference type="AlphaFoldDB" id="A0A2G5TS28"/>
<reference evidence="2" key="1">
    <citation type="submission" date="2017-10" db="EMBL/GenBank/DDBJ databases">
        <title>Rapid genome shrinkage in a self-fertile nematode reveals novel sperm competition proteins.</title>
        <authorList>
            <person name="Yin D."/>
            <person name="Schwarz E.M."/>
            <person name="Thomas C.G."/>
            <person name="Felde R.L."/>
            <person name="Korf I.F."/>
            <person name="Cutter A.D."/>
            <person name="Schartner C.M."/>
            <person name="Ralston E.J."/>
            <person name="Meyer B.J."/>
            <person name="Haag E.S."/>
        </authorList>
    </citation>
    <scope>NUCLEOTIDE SEQUENCE [LARGE SCALE GENOMIC DNA]</scope>
    <source>
        <strain evidence="2">JU1422</strain>
    </source>
</reference>
<organism evidence="1 2">
    <name type="scientific">Caenorhabditis nigoni</name>
    <dbReference type="NCBI Taxonomy" id="1611254"/>
    <lineage>
        <taxon>Eukaryota</taxon>
        <taxon>Metazoa</taxon>
        <taxon>Ecdysozoa</taxon>
        <taxon>Nematoda</taxon>
        <taxon>Chromadorea</taxon>
        <taxon>Rhabditida</taxon>
        <taxon>Rhabditina</taxon>
        <taxon>Rhabditomorpha</taxon>
        <taxon>Rhabditoidea</taxon>
        <taxon>Rhabditidae</taxon>
        <taxon>Peloderinae</taxon>
        <taxon>Caenorhabditis</taxon>
    </lineage>
</organism>
<proteinExistence type="predicted"/>
<protein>
    <submittedName>
        <fullName evidence="1">Uncharacterized protein</fullName>
    </submittedName>
</protein>
<accession>A0A2G5TS28</accession>
<evidence type="ECO:0000313" key="2">
    <source>
        <dbReference type="Proteomes" id="UP000230233"/>
    </source>
</evidence>
<gene>
    <name evidence="1" type="primary">Cnig_chr_V.g21428</name>
    <name evidence="1" type="ORF">B9Z55_021428</name>
</gene>
<dbReference type="OrthoDB" id="5899347at2759"/>